<dbReference type="InParanoid" id="M4BIN4"/>
<dbReference type="AlphaFoldDB" id="M4BIN4"/>
<keyword evidence="2" id="KW-1185">Reference proteome</keyword>
<reference evidence="1" key="2">
    <citation type="submission" date="2015-06" db="UniProtKB">
        <authorList>
            <consortium name="EnsemblProtists"/>
        </authorList>
    </citation>
    <scope>IDENTIFICATION</scope>
    <source>
        <strain evidence="1">Emoy2</strain>
    </source>
</reference>
<proteinExistence type="predicted"/>
<dbReference type="EMBL" id="JH598301">
    <property type="status" value="NOT_ANNOTATED_CDS"/>
    <property type="molecule type" value="Genomic_DNA"/>
</dbReference>
<evidence type="ECO:0000313" key="1">
    <source>
        <dbReference type="EnsemblProtists" id="HpaP806260"/>
    </source>
</evidence>
<reference evidence="2" key="1">
    <citation type="journal article" date="2010" name="Science">
        <title>Signatures of adaptation to obligate biotrophy in the Hyaloperonospora arabidopsidis genome.</title>
        <authorList>
            <person name="Baxter L."/>
            <person name="Tripathy S."/>
            <person name="Ishaque N."/>
            <person name="Boot N."/>
            <person name="Cabral A."/>
            <person name="Kemen E."/>
            <person name="Thines M."/>
            <person name="Ah-Fong A."/>
            <person name="Anderson R."/>
            <person name="Badejoko W."/>
            <person name="Bittner-Eddy P."/>
            <person name="Boore J.L."/>
            <person name="Chibucos M.C."/>
            <person name="Coates M."/>
            <person name="Dehal P."/>
            <person name="Delehaunty K."/>
            <person name="Dong S."/>
            <person name="Downton P."/>
            <person name="Dumas B."/>
            <person name="Fabro G."/>
            <person name="Fronick C."/>
            <person name="Fuerstenberg S.I."/>
            <person name="Fulton L."/>
            <person name="Gaulin E."/>
            <person name="Govers F."/>
            <person name="Hughes L."/>
            <person name="Humphray S."/>
            <person name="Jiang R.H."/>
            <person name="Judelson H."/>
            <person name="Kamoun S."/>
            <person name="Kyung K."/>
            <person name="Meijer H."/>
            <person name="Minx P."/>
            <person name="Morris P."/>
            <person name="Nelson J."/>
            <person name="Phuntumart V."/>
            <person name="Qutob D."/>
            <person name="Rehmany A."/>
            <person name="Rougon-Cardoso A."/>
            <person name="Ryden P."/>
            <person name="Torto-Alalibo T."/>
            <person name="Studholme D."/>
            <person name="Wang Y."/>
            <person name="Win J."/>
            <person name="Wood J."/>
            <person name="Clifton S.W."/>
            <person name="Rogers J."/>
            <person name="Van den Ackerveken G."/>
            <person name="Jones J.D."/>
            <person name="McDowell J.M."/>
            <person name="Beynon J."/>
            <person name="Tyler B.M."/>
        </authorList>
    </citation>
    <scope>NUCLEOTIDE SEQUENCE [LARGE SCALE GENOMIC DNA]</scope>
    <source>
        <strain evidence="2">Emoy2</strain>
    </source>
</reference>
<sequence length="63" mass="7363">MGSLARRVKARRTEWTQQLVDEKGLRLKRRDHTYSSSIILMSQLFPGELRSFPGFYKMATTTN</sequence>
<dbReference type="HOGENOM" id="CLU_2890584_0_0_1"/>
<protein>
    <submittedName>
        <fullName evidence="1">Uncharacterized protein</fullName>
    </submittedName>
</protein>
<dbReference type="Proteomes" id="UP000011713">
    <property type="component" value="Unassembled WGS sequence"/>
</dbReference>
<accession>M4BIN4</accession>
<evidence type="ECO:0000313" key="2">
    <source>
        <dbReference type="Proteomes" id="UP000011713"/>
    </source>
</evidence>
<dbReference type="EnsemblProtists" id="HpaT806260">
    <property type="protein sequence ID" value="HpaP806260"/>
    <property type="gene ID" value="HpaG806260"/>
</dbReference>
<name>M4BIN4_HYAAE</name>
<organism evidence="1 2">
    <name type="scientific">Hyaloperonospora arabidopsidis (strain Emoy2)</name>
    <name type="common">Downy mildew agent</name>
    <name type="synonym">Peronospora arabidopsidis</name>
    <dbReference type="NCBI Taxonomy" id="559515"/>
    <lineage>
        <taxon>Eukaryota</taxon>
        <taxon>Sar</taxon>
        <taxon>Stramenopiles</taxon>
        <taxon>Oomycota</taxon>
        <taxon>Peronosporomycetes</taxon>
        <taxon>Peronosporales</taxon>
        <taxon>Peronosporaceae</taxon>
        <taxon>Hyaloperonospora</taxon>
    </lineage>
</organism>
<dbReference type="VEuPathDB" id="FungiDB:HpaG806260"/>